<evidence type="ECO:0000313" key="2">
    <source>
        <dbReference type="Proteomes" id="UP000228496"/>
    </source>
</evidence>
<name>A0A2J0Q7R0_9BACT</name>
<protein>
    <submittedName>
        <fullName evidence="1">Uncharacterized protein</fullName>
    </submittedName>
</protein>
<reference evidence="1 2" key="1">
    <citation type="submission" date="2017-09" db="EMBL/GenBank/DDBJ databases">
        <title>Depth-based differentiation of microbial function through sediment-hosted aquifers and enrichment of novel symbionts in the deep terrestrial subsurface.</title>
        <authorList>
            <person name="Probst A.J."/>
            <person name="Ladd B."/>
            <person name="Jarett J.K."/>
            <person name="Geller-Mcgrath D.E."/>
            <person name="Sieber C.M."/>
            <person name="Emerson J.B."/>
            <person name="Anantharaman K."/>
            <person name="Thomas B.C."/>
            <person name="Malmstrom R."/>
            <person name="Stieglmeier M."/>
            <person name="Klingl A."/>
            <person name="Woyke T."/>
            <person name="Ryan C.M."/>
            <person name="Banfield J.F."/>
        </authorList>
    </citation>
    <scope>NUCLEOTIDE SEQUENCE [LARGE SCALE GENOMIC DNA]</scope>
    <source>
        <strain evidence="1">CG10_big_fil_rev_8_21_14_0_10_36_16</strain>
    </source>
</reference>
<sequence>MKPIKEMTFDERGKEIERLRKAIKKWANTYIKNGDERCHEVDEELANIVGMSLYLGRNKGVQSAKIFQNHCIRYIKRECRAGRLADDRD</sequence>
<comment type="caution">
    <text evidence="1">The sequence shown here is derived from an EMBL/GenBank/DDBJ whole genome shotgun (WGS) entry which is preliminary data.</text>
</comment>
<dbReference type="AlphaFoldDB" id="A0A2J0Q7R0"/>
<dbReference type="EMBL" id="PCXQ01000004">
    <property type="protein sequence ID" value="PJE51015.1"/>
    <property type="molecule type" value="Genomic_DNA"/>
</dbReference>
<organism evidence="1 2">
    <name type="scientific">Candidatus Yanofskybacteria bacterium CG10_big_fil_rev_8_21_14_0_10_36_16</name>
    <dbReference type="NCBI Taxonomy" id="1975096"/>
    <lineage>
        <taxon>Bacteria</taxon>
        <taxon>Candidatus Yanofskyibacteriota</taxon>
    </lineage>
</organism>
<dbReference type="Proteomes" id="UP000228496">
    <property type="component" value="Unassembled WGS sequence"/>
</dbReference>
<proteinExistence type="predicted"/>
<accession>A0A2J0Q7R0</accession>
<evidence type="ECO:0000313" key="1">
    <source>
        <dbReference type="EMBL" id="PJE51015.1"/>
    </source>
</evidence>
<gene>
    <name evidence="1" type="ORF">COV29_01940</name>
</gene>